<evidence type="ECO:0000256" key="6">
    <source>
        <dbReference type="SAM" id="Phobius"/>
    </source>
</evidence>
<feature type="domain" description="Rhodopsin" evidence="7">
    <location>
        <begin position="2"/>
        <end position="126"/>
    </location>
</feature>
<dbReference type="OrthoDB" id="5401779at2759"/>
<evidence type="ECO:0000256" key="4">
    <source>
        <dbReference type="ARBA" id="ARBA00023136"/>
    </source>
</evidence>
<accession>A0A6A5JZ05</accession>
<comment type="similarity">
    <text evidence="5">Belongs to the SAT4 family.</text>
</comment>
<keyword evidence="3 6" id="KW-1133">Transmembrane helix</keyword>
<organism evidence="8 9">
    <name type="scientific">Decorospora gaudefroyi</name>
    <dbReference type="NCBI Taxonomy" id="184978"/>
    <lineage>
        <taxon>Eukaryota</taxon>
        <taxon>Fungi</taxon>
        <taxon>Dikarya</taxon>
        <taxon>Ascomycota</taxon>
        <taxon>Pezizomycotina</taxon>
        <taxon>Dothideomycetes</taxon>
        <taxon>Pleosporomycetidae</taxon>
        <taxon>Pleosporales</taxon>
        <taxon>Pleosporineae</taxon>
        <taxon>Pleosporaceae</taxon>
        <taxon>Decorospora</taxon>
    </lineage>
</organism>
<feature type="transmembrane region" description="Helical" evidence="6">
    <location>
        <begin position="28"/>
        <end position="50"/>
    </location>
</feature>
<dbReference type="PANTHER" id="PTHR33048:SF92">
    <property type="entry name" value="INTEGRAL MEMBRANE PROTEIN"/>
    <property type="match status" value="1"/>
</dbReference>
<keyword evidence="9" id="KW-1185">Reference proteome</keyword>
<evidence type="ECO:0000256" key="2">
    <source>
        <dbReference type="ARBA" id="ARBA00022692"/>
    </source>
</evidence>
<reference evidence="8" key="1">
    <citation type="submission" date="2020-01" db="EMBL/GenBank/DDBJ databases">
        <authorList>
            <consortium name="DOE Joint Genome Institute"/>
            <person name="Haridas S."/>
            <person name="Albert R."/>
            <person name="Binder M."/>
            <person name="Bloem J."/>
            <person name="Labutti K."/>
            <person name="Salamov A."/>
            <person name="Andreopoulos B."/>
            <person name="Baker S.E."/>
            <person name="Barry K."/>
            <person name="Bills G."/>
            <person name="Bluhm B.H."/>
            <person name="Cannon C."/>
            <person name="Castanera R."/>
            <person name="Culley D.E."/>
            <person name="Daum C."/>
            <person name="Ezra D."/>
            <person name="Gonzalez J.B."/>
            <person name="Henrissat B."/>
            <person name="Kuo A."/>
            <person name="Liang C."/>
            <person name="Lipzen A."/>
            <person name="Lutzoni F."/>
            <person name="Magnuson J."/>
            <person name="Mondo S."/>
            <person name="Nolan M."/>
            <person name="Ohm R."/>
            <person name="Pangilinan J."/>
            <person name="Park H.-J."/>
            <person name="Ramirez L."/>
            <person name="Alfaro M."/>
            <person name="Sun H."/>
            <person name="Tritt A."/>
            <person name="Yoshinaga Y."/>
            <person name="Zwiers L.-H."/>
            <person name="Turgeon B.G."/>
            <person name="Goodwin S.B."/>
            <person name="Spatafora J.W."/>
            <person name="Crous P.W."/>
            <person name="Grigoriev I.V."/>
        </authorList>
    </citation>
    <scope>NUCLEOTIDE SEQUENCE</scope>
    <source>
        <strain evidence="8">P77</strain>
    </source>
</reference>
<evidence type="ECO:0000259" key="7">
    <source>
        <dbReference type="Pfam" id="PF20684"/>
    </source>
</evidence>
<feature type="transmembrane region" description="Helical" evidence="6">
    <location>
        <begin position="102"/>
        <end position="121"/>
    </location>
</feature>
<dbReference type="InterPro" id="IPR049326">
    <property type="entry name" value="Rhodopsin_dom_fungi"/>
</dbReference>
<gene>
    <name evidence="8" type="ORF">BDW02DRAFT_509894</name>
</gene>
<dbReference type="EMBL" id="ML975442">
    <property type="protein sequence ID" value="KAF1829471.1"/>
    <property type="molecule type" value="Genomic_DNA"/>
</dbReference>
<proteinExistence type="inferred from homology"/>
<dbReference type="GO" id="GO:0016020">
    <property type="term" value="C:membrane"/>
    <property type="evidence" value="ECO:0007669"/>
    <property type="project" value="UniProtKB-SubCell"/>
</dbReference>
<sequence length="218" mass="24647">MLLNCRPIRYSYSIPIHNPQYCFPLKPFTVSLAALGITLDCLTWCLPHYVVWRLQLRLSHKIAVSFIFALGFLNIFITGFRIDWLARGLNFDDRRYGIRTTFMWALAQISTGIVVACCLHLRPLFEFLLACTQNHLCSCRSRSLPRGRPGQSRNECIRVTTKIFVDHESQPSPSSAGFPDGKVKPWAPTFQVEQGPAKRLQYLTSCCGGSSRGCPCPC</sequence>
<comment type="subcellular location">
    <subcellularLocation>
        <location evidence="1">Membrane</location>
        <topology evidence="1">Multi-pass membrane protein</topology>
    </subcellularLocation>
</comment>
<evidence type="ECO:0000256" key="3">
    <source>
        <dbReference type="ARBA" id="ARBA00022989"/>
    </source>
</evidence>
<evidence type="ECO:0000313" key="9">
    <source>
        <dbReference type="Proteomes" id="UP000800040"/>
    </source>
</evidence>
<evidence type="ECO:0000256" key="1">
    <source>
        <dbReference type="ARBA" id="ARBA00004141"/>
    </source>
</evidence>
<keyword evidence="4 6" id="KW-0472">Membrane</keyword>
<evidence type="ECO:0000313" key="8">
    <source>
        <dbReference type="EMBL" id="KAF1829471.1"/>
    </source>
</evidence>
<dbReference type="PANTHER" id="PTHR33048">
    <property type="entry name" value="PTH11-LIKE INTEGRAL MEMBRANE PROTEIN (AFU_ORTHOLOGUE AFUA_5G11245)"/>
    <property type="match status" value="1"/>
</dbReference>
<evidence type="ECO:0000256" key="5">
    <source>
        <dbReference type="ARBA" id="ARBA00038359"/>
    </source>
</evidence>
<dbReference type="Pfam" id="PF20684">
    <property type="entry name" value="Fung_rhodopsin"/>
    <property type="match status" value="1"/>
</dbReference>
<dbReference type="InterPro" id="IPR052337">
    <property type="entry name" value="SAT4-like"/>
</dbReference>
<dbReference type="AlphaFoldDB" id="A0A6A5JZ05"/>
<protein>
    <recommendedName>
        <fullName evidence="7">Rhodopsin domain-containing protein</fullName>
    </recommendedName>
</protein>
<dbReference type="Proteomes" id="UP000800040">
    <property type="component" value="Unassembled WGS sequence"/>
</dbReference>
<name>A0A6A5JZ05_9PLEO</name>
<keyword evidence="2 6" id="KW-0812">Transmembrane</keyword>
<feature type="transmembrane region" description="Helical" evidence="6">
    <location>
        <begin position="62"/>
        <end position="82"/>
    </location>
</feature>